<dbReference type="PANTHER" id="PTHR24033">
    <property type="entry name" value="EGF-LIKE DOMAIN-CONTAINING PROTEIN"/>
    <property type="match status" value="1"/>
</dbReference>
<feature type="transmembrane region" description="Helical" evidence="8">
    <location>
        <begin position="1514"/>
        <end position="1533"/>
    </location>
</feature>
<accession>A0A813TVV4</accession>
<evidence type="ECO:0000313" key="13">
    <source>
        <dbReference type="EMBL" id="CAF3642198.1"/>
    </source>
</evidence>
<comment type="subcellular location">
    <subcellularLocation>
        <location evidence="1">Membrane</location>
    </subcellularLocation>
</comment>
<dbReference type="Gene3D" id="1.20.1070.10">
    <property type="entry name" value="Rhodopsin 7-helix transmembrane proteins"/>
    <property type="match status" value="1"/>
</dbReference>
<comment type="caution">
    <text evidence="12">The sequence shown here is derived from an EMBL/GenBank/DDBJ whole genome shotgun (WGS) entry which is preliminary data.</text>
</comment>
<dbReference type="InterPro" id="IPR002172">
    <property type="entry name" value="LDrepeatLR_classA_rpt"/>
</dbReference>
<evidence type="ECO:0000313" key="14">
    <source>
        <dbReference type="Proteomes" id="UP000663860"/>
    </source>
</evidence>
<dbReference type="InterPro" id="IPR017452">
    <property type="entry name" value="GPCR_Rhodpsn_7TM"/>
</dbReference>
<dbReference type="GO" id="GO:0004930">
    <property type="term" value="F:G protein-coupled receptor activity"/>
    <property type="evidence" value="ECO:0007669"/>
    <property type="project" value="InterPro"/>
</dbReference>
<evidence type="ECO:0000259" key="11">
    <source>
        <dbReference type="PROSITE" id="PS50262"/>
    </source>
</evidence>
<dbReference type="PROSITE" id="PS01186">
    <property type="entry name" value="EGF_2"/>
    <property type="match status" value="2"/>
</dbReference>
<dbReference type="InterPro" id="IPR051830">
    <property type="entry name" value="NOTCH_homolog"/>
</dbReference>
<keyword evidence="6" id="KW-0245">EGF-like domain</keyword>
<dbReference type="SUPFAM" id="SSF57424">
    <property type="entry name" value="LDL receptor-like module"/>
    <property type="match status" value="2"/>
</dbReference>
<dbReference type="EMBL" id="CAJOBB010000294">
    <property type="protein sequence ID" value="CAF3642198.1"/>
    <property type="molecule type" value="Genomic_DNA"/>
</dbReference>
<sequence length="1591" mass="185062">MVIRYIVFVLLLSTNVFTSDVQFNLYNTESIKDDHSCLYYYIQNDIEFFHITDGASIVPVYELVPYCLRSSDIDQFQHDVIPSGKQSMIFTFEGLRLQHISSYELYTWSASIDLAEEYEIYLNQPTVSDKSLVFYNCTSPWFGNFCQYSFEFPASHSFTDILQYIFLVKEQSEHTQILSCYVYLICDRGSDLMCLDWREICDESVDCSDGIDEENCWAMDLSECDEYEYRCHNGQCIPKEYLLDDRWTPECIDGTDELVRHLSSLRCKGHPAIRCEDYMCPRLRYSSSFVCGGGDCAHENQGRDIQCKNKRDIIWEKTLVDNITDLSPTCKIAMICMTQIVSPSIYNINCDEYCQNRSCYSVIQEFCPLLFEFPATPIVFNHIYFVYSNNESDYNFNKYTPPTYICYNESLCNEFLLSTERINNRACRRYNETVIEKSIHSFGFHWKNMIFNVKYTFQACLSIHQSAYEQFRNHSTIFRCNNSSKIIWRHRLNDGYRDCHENDDEIANACTLENEYRFKCSKKSNNSSGNICVLPHQMMDGYRDCPDGEDERDTLMLIDFVRPNRSKIDFNNFWSMEKVEQYEFFPQICNGFQQQMSTIIDGQYHSDETECDDWPCNNVYSRCDSFWSCQNGQDELNCKPSKCLSMEHLCVSPSTRKLGCLPLEKAGDNITDCLGGTDELKQCQNSYFTHNIFQCSGTSSINCLRLTSLCNKVDDCTLGDDENFCQNYLTGPIRVCSSPTPTFNRSEEENFFCRLSNILTPSVKKHFTISNLTDYTLSIESPKEYHIQPQLLSIEKNLIYNDSLVWIQRCKRGINVYAMSTNSTAYKCLCPPAYYGNTCEYQNQRVSLTIKIRTINAWHTMFTIVLLLINDEDQTIESSEQIEFISKEDCGVKHHISLLYSTRPKDKTKNHSIRIDVFNRHSMEYYGSWSYPVKFSFLPIYRMAIILIVPGYRTESTCNTLNCGSHGECLTYMNSGNAFCRCNNGWSGQGCLKDGSVKFSCAPNSLTVGTCHNRSICVCPLDIFGSRCYLQDKFCPDHTCKNGGTCIIRDKRILNRKPACICMDGYSGANCEIKPTRIDISLKDVSIPSAILIHFITAHAHRSESRVTIFRKIPVDQTSVSVYISSIFHLIFVEFYDTLYFAHAQYVVKSDEIIKTIIEPSHQCLSIDELLDKNITKFHRIRRIKRYPLICQQYVHLSCFYDDTYICFCYNNNTPNCFIFDRNSTYNCQGYNYCQNDGKCFQNDIDCPTSSMCACENCYYGSRCQLSSKGFGLSLDLILGPHIYPNNYSLALQTSIIIVLFLTILGLVNAILSFLTFRSKKSRQSSSALYLLTSSFTSALIILFFSFKFWFLILSQKQIITNRSFLSIQCSSTDFLLRLCLNLESWFNACVAIERALIIRKGVQFNKIKSKQTFKWIVLLLFFLNIVTTIQDPISRRLVEDKEDERMWCVVEYSSLIQIFNSIFYLFHFLLPLIINFFSALYIMTRLAQQRVKIHLHQTFRKHFHQQFNEHKHLVISPLILILLSLPRLVISFLPGCMKSFREPWLFLIGYFVPFIPPFLSCVIFILPSMMYRKEFLDALRRLKQRFRHYI</sequence>
<dbReference type="EMBL" id="CAJNOE010000052">
    <property type="protein sequence ID" value="CAF0818066.1"/>
    <property type="molecule type" value="Genomic_DNA"/>
</dbReference>
<dbReference type="Pfam" id="PF00001">
    <property type="entry name" value="7tm_1"/>
    <property type="match status" value="1"/>
</dbReference>
<evidence type="ECO:0000256" key="6">
    <source>
        <dbReference type="PROSITE-ProRule" id="PRU00076"/>
    </source>
</evidence>
<keyword evidence="3 8" id="KW-1133">Transmembrane helix</keyword>
<dbReference type="InterPro" id="IPR023415">
    <property type="entry name" value="LDLR_class-A_CS"/>
</dbReference>
<dbReference type="CDD" id="cd00112">
    <property type="entry name" value="LDLa"/>
    <property type="match status" value="1"/>
</dbReference>
<evidence type="ECO:0000256" key="2">
    <source>
        <dbReference type="ARBA" id="ARBA00022692"/>
    </source>
</evidence>
<evidence type="ECO:0000256" key="1">
    <source>
        <dbReference type="ARBA" id="ARBA00004370"/>
    </source>
</evidence>
<dbReference type="SUPFAM" id="SSF81321">
    <property type="entry name" value="Family A G protein-coupled receptor-like"/>
    <property type="match status" value="1"/>
</dbReference>
<name>A0A813TVV4_9BILA</name>
<dbReference type="PROSITE" id="PS50068">
    <property type="entry name" value="LDLRA_2"/>
    <property type="match status" value="3"/>
</dbReference>
<feature type="disulfide bond" evidence="6">
    <location>
        <begin position="982"/>
        <end position="991"/>
    </location>
</feature>
<feature type="transmembrane region" description="Helical" evidence="8">
    <location>
        <begin position="1414"/>
        <end position="1431"/>
    </location>
</feature>
<dbReference type="PROSITE" id="PS01209">
    <property type="entry name" value="LDLRA_1"/>
    <property type="match status" value="1"/>
</dbReference>
<dbReference type="PROSITE" id="PS50026">
    <property type="entry name" value="EGF_3"/>
    <property type="match status" value="2"/>
</dbReference>
<feature type="transmembrane region" description="Helical" evidence="8">
    <location>
        <begin position="1545"/>
        <end position="1567"/>
    </location>
</feature>
<feature type="chain" id="PRO_5036409377" evidence="9">
    <location>
        <begin position="19"/>
        <end position="1591"/>
    </location>
</feature>
<protein>
    <submittedName>
        <fullName evidence="12">Uncharacterized protein</fullName>
    </submittedName>
</protein>
<evidence type="ECO:0000256" key="3">
    <source>
        <dbReference type="ARBA" id="ARBA00022989"/>
    </source>
</evidence>
<keyword evidence="9" id="KW-0732">Signal</keyword>
<feature type="transmembrane region" description="Helical" evidence="8">
    <location>
        <begin position="1463"/>
        <end position="1484"/>
    </location>
</feature>
<feature type="transmembrane region" description="Helical" evidence="8">
    <location>
        <begin position="1296"/>
        <end position="1317"/>
    </location>
</feature>
<dbReference type="SMART" id="SM00181">
    <property type="entry name" value="EGF"/>
    <property type="match status" value="5"/>
</dbReference>
<dbReference type="PANTHER" id="PTHR24033:SF151">
    <property type="entry name" value="NOTCH 2"/>
    <property type="match status" value="1"/>
</dbReference>
<evidence type="ECO:0000256" key="4">
    <source>
        <dbReference type="ARBA" id="ARBA00023136"/>
    </source>
</evidence>
<feature type="signal peptide" evidence="9">
    <location>
        <begin position="1"/>
        <end position="18"/>
    </location>
</feature>
<proteinExistence type="predicted"/>
<dbReference type="PRINTS" id="PR00261">
    <property type="entry name" value="LDLRECEPTOR"/>
</dbReference>
<evidence type="ECO:0000259" key="10">
    <source>
        <dbReference type="PROSITE" id="PS50026"/>
    </source>
</evidence>
<dbReference type="Gene3D" id="4.10.400.10">
    <property type="entry name" value="Low-density Lipoprotein Receptor"/>
    <property type="match status" value="2"/>
</dbReference>
<gene>
    <name evidence="12" type="ORF">IZO911_LOCUS7840</name>
    <name evidence="13" type="ORF">KXQ929_LOCUS7263</name>
</gene>
<dbReference type="InterPro" id="IPR036055">
    <property type="entry name" value="LDL_receptor-like_sf"/>
</dbReference>
<feature type="disulfide bond" evidence="7">
    <location>
        <begin position="201"/>
        <end position="216"/>
    </location>
</feature>
<feature type="disulfide bond" evidence="6">
    <location>
        <begin position="963"/>
        <end position="980"/>
    </location>
</feature>
<evidence type="ECO:0000313" key="12">
    <source>
        <dbReference type="EMBL" id="CAF0818066.1"/>
    </source>
</evidence>
<dbReference type="PROSITE" id="PS50262">
    <property type="entry name" value="G_PROTEIN_RECEP_F1_2"/>
    <property type="match status" value="1"/>
</dbReference>
<dbReference type="InterPro" id="IPR000742">
    <property type="entry name" value="EGF"/>
</dbReference>
<dbReference type="Gene3D" id="2.10.25.10">
    <property type="entry name" value="Laminin"/>
    <property type="match status" value="1"/>
</dbReference>
<feature type="domain" description="EGF-like" evidence="10">
    <location>
        <begin position="1031"/>
        <end position="1072"/>
    </location>
</feature>
<keyword evidence="5 6" id="KW-1015">Disulfide bond</keyword>
<dbReference type="Proteomes" id="UP000663868">
    <property type="component" value="Unassembled WGS sequence"/>
</dbReference>
<dbReference type="GO" id="GO:0016020">
    <property type="term" value="C:membrane"/>
    <property type="evidence" value="ECO:0007669"/>
    <property type="project" value="UniProtKB-SubCell"/>
</dbReference>
<evidence type="ECO:0000256" key="5">
    <source>
        <dbReference type="ARBA" id="ARBA00023157"/>
    </source>
</evidence>
<dbReference type="CDD" id="cd00637">
    <property type="entry name" value="7tm_classA_rhodopsin-like"/>
    <property type="match status" value="1"/>
</dbReference>
<feature type="disulfide bond" evidence="6">
    <location>
        <begin position="1062"/>
        <end position="1071"/>
    </location>
</feature>
<organism evidence="12 14">
    <name type="scientific">Adineta steineri</name>
    <dbReference type="NCBI Taxonomy" id="433720"/>
    <lineage>
        <taxon>Eukaryota</taxon>
        <taxon>Metazoa</taxon>
        <taxon>Spiralia</taxon>
        <taxon>Gnathifera</taxon>
        <taxon>Rotifera</taxon>
        <taxon>Eurotatoria</taxon>
        <taxon>Bdelloidea</taxon>
        <taxon>Adinetida</taxon>
        <taxon>Adinetidae</taxon>
        <taxon>Adineta</taxon>
    </lineage>
</organism>
<dbReference type="InterPro" id="IPR000276">
    <property type="entry name" value="GPCR_Rhodpsn"/>
</dbReference>
<keyword evidence="4 8" id="KW-0472">Membrane</keyword>
<dbReference type="PROSITE" id="PS00022">
    <property type="entry name" value="EGF_1"/>
    <property type="match status" value="4"/>
</dbReference>
<feature type="domain" description="EGF-like" evidence="10">
    <location>
        <begin position="954"/>
        <end position="992"/>
    </location>
</feature>
<keyword evidence="2 8" id="KW-0812">Transmembrane</keyword>
<evidence type="ECO:0000256" key="8">
    <source>
        <dbReference type="SAM" id="Phobius"/>
    </source>
</evidence>
<dbReference type="SMART" id="SM00192">
    <property type="entry name" value="LDLa"/>
    <property type="match status" value="5"/>
</dbReference>
<evidence type="ECO:0000256" key="7">
    <source>
        <dbReference type="PROSITE-ProRule" id="PRU00124"/>
    </source>
</evidence>
<evidence type="ECO:0000256" key="9">
    <source>
        <dbReference type="SAM" id="SignalP"/>
    </source>
</evidence>
<comment type="caution">
    <text evidence="6">Lacks conserved residue(s) required for the propagation of feature annotation.</text>
</comment>
<feature type="domain" description="G-protein coupled receptors family 1 profile" evidence="11">
    <location>
        <begin position="1308"/>
        <end position="1565"/>
    </location>
</feature>
<feature type="transmembrane region" description="Helical" evidence="8">
    <location>
        <begin position="1329"/>
        <end position="1355"/>
    </location>
</feature>
<dbReference type="SUPFAM" id="SSF57196">
    <property type="entry name" value="EGF/Laminin"/>
    <property type="match status" value="1"/>
</dbReference>
<feature type="disulfide bond" evidence="7">
    <location>
        <begin position="224"/>
        <end position="236"/>
    </location>
</feature>
<feature type="disulfide bond" evidence="7">
    <location>
        <begin position="710"/>
        <end position="725"/>
    </location>
</feature>
<reference evidence="12" key="1">
    <citation type="submission" date="2021-02" db="EMBL/GenBank/DDBJ databases">
        <authorList>
            <person name="Nowell W R."/>
        </authorList>
    </citation>
    <scope>NUCLEOTIDE SEQUENCE</scope>
</reference>
<dbReference type="Proteomes" id="UP000663860">
    <property type="component" value="Unassembled WGS sequence"/>
</dbReference>